<evidence type="ECO:0000313" key="3">
    <source>
        <dbReference type="Proteomes" id="UP001603857"/>
    </source>
</evidence>
<accession>A0ABD1LKB6</accession>
<organism evidence="2 3">
    <name type="scientific">Flemingia macrophylla</name>
    <dbReference type="NCBI Taxonomy" id="520843"/>
    <lineage>
        <taxon>Eukaryota</taxon>
        <taxon>Viridiplantae</taxon>
        <taxon>Streptophyta</taxon>
        <taxon>Embryophyta</taxon>
        <taxon>Tracheophyta</taxon>
        <taxon>Spermatophyta</taxon>
        <taxon>Magnoliopsida</taxon>
        <taxon>eudicotyledons</taxon>
        <taxon>Gunneridae</taxon>
        <taxon>Pentapetalae</taxon>
        <taxon>rosids</taxon>
        <taxon>fabids</taxon>
        <taxon>Fabales</taxon>
        <taxon>Fabaceae</taxon>
        <taxon>Papilionoideae</taxon>
        <taxon>50 kb inversion clade</taxon>
        <taxon>NPAAA clade</taxon>
        <taxon>indigoferoid/millettioid clade</taxon>
        <taxon>Phaseoleae</taxon>
        <taxon>Flemingia</taxon>
    </lineage>
</organism>
<dbReference type="AlphaFoldDB" id="A0ABD1LKB6"/>
<evidence type="ECO:0000259" key="1">
    <source>
        <dbReference type="Pfam" id="PF12146"/>
    </source>
</evidence>
<dbReference type="InterPro" id="IPR000073">
    <property type="entry name" value="AB_hydrolase_1"/>
</dbReference>
<dbReference type="FunFam" id="3.40.50.1820:FF:000036">
    <property type="entry name" value="Alpha/beta-Hydrolases superfamily protein"/>
    <property type="match status" value="1"/>
</dbReference>
<reference evidence="2 3" key="1">
    <citation type="submission" date="2024-08" db="EMBL/GenBank/DDBJ databases">
        <title>Insights into the chromosomal genome structure of Flemingia macrophylla.</title>
        <authorList>
            <person name="Ding Y."/>
            <person name="Zhao Y."/>
            <person name="Bi W."/>
            <person name="Wu M."/>
            <person name="Zhao G."/>
            <person name="Gong Y."/>
            <person name="Li W."/>
            <person name="Zhang P."/>
        </authorList>
    </citation>
    <scope>NUCLEOTIDE SEQUENCE [LARGE SCALE GENOMIC DNA]</scope>
    <source>
        <strain evidence="2">DYQJB</strain>
        <tissue evidence="2">Leaf</tissue>
    </source>
</reference>
<dbReference type="PANTHER" id="PTHR11614">
    <property type="entry name" value="PHOSPHOLIPASE-RELATED"/>
    <property type="match status" value="1"/>
</dbReference>
<sequence>MATEDEVNYGEEYVWNSRGMKLFTCQWLPANQSPKALILMCHGYAMECSITMKSTATRLAKAGYAVYGIDYEGHGKSEGIPGLVTNFNFVISDCTQHFTSICEKAENKKKMRFLLGESMGGAVALHLHRKKPDYWDGAILVAPMCKISEEMKPNPVMIGILSALSRIVPSWRIAASPDIIDAAFKVPQVRQEVRENRYCYKGKPRLRTAYELMRASNQIEQSLHEVSLPFLVLHGEEDKVTDKAVSKQLYEVAASSDKTLKLYPTMWHGLLYGEPPENLQIVFSDIITWLDQKSNYANSRLEKELKEQHEHLVKA</sequence>
<dbReference type="InterPro" id="IPR029058">
    <property type="entry name" value="AB_hydrolase_fold"/>
</dbReference>
<dbReference type="InterPro" id="IPR022742">
    <property type="entry name" value="Hydrolase_4"/>
</dbReference>
<protein>
    <recommendedName>
        <fullName evidence="1">Serine aminopeptidase S33 domain-containing protein</fullName>
    </recommendedName>
</protein>
<feature type="domain" description="Serine aminopeptidase S33" evidence="1">
    <location>
        <begin position="32"/>
        <end position="273"/>
    </location>
</feature>
<dbReference type="PRINTS" id="PR00111">
    <property type="entry name" value="ABHYDROLASE"/>
</dbReference>
<proteinExistence type="predicted"/>
<dbReference type="Pfam" id="PF12146">
    <property type="entry name" value="Hydrolase_4"/>
    <property type="match status" value="1"/>
</dbReference>
<keyword evidence="3" id="KW-1185">Reference proteome</keyword>
<dbReference type="Gene3D" id="3.40.50.1820">
    <property type="entry name" value="alpha/beta hydrolase"/>
    <property type="match status" value="1"/>
</dbReference>
<name>A0ABD1LKB6_9FABA</name>
<dbReference type="Proteomes" id="UP001603857">
    <property type="component" value="Unassembled WGS sequence"/>
</dbReference>
<dbReference type="SUPFAM" id="SSF53474">
    <property type="entry name" value="alpha/beta-Hydrolases"/>
    <property type="match status" value="1"/>
</dbReference>
<dbReference type="InterPro" id="IPR051044">
    <property type="entry name" value="MAG_DAG_Lipase"/>
</dbReference>
<comment type="caution">
    <text evidence="2">The sequence shown here is derived from an EMBL/GenBank/DDBJ whole genome shotgun (WGS) entry which is preliminary data.</text>
</comment>
<gene>
    <name evidence="2" type="ORF">Fmac_022946</name>
</gene>
<evidence type="ECO:0000313" key="2">
    <source>
        <dbReference type="EMBL" id="KAL2323888.1"/>
    </source>
</evidence>
<dbReference type="EMBL" id="JBGMDY010000008">
    <property type="protein sequence ID" value="KAL2323888.1"/>
    <property type="molecule type" value="Genomic_DNA"/>
</dbReference>